<comment type="caution">
    <text evidence="1">The sequence shown here is derived from an EMBL/GenBank/DDBJ whole genome shotgun (WGS) entry which is preliminary data.</text>
</comment>
<gene>
    <name evidence="1" type="ORF">GGD89_001733</name>
</gene>
<name>A0A7W6W9P1_9PROT</name>
<accession>A0A7W6W9P1</accession>
<sequence>MGQFATLFVPVALQAATTAWTQYEQHALYEQQRQEQALANQASAEAARRQAEASAQTTIQSAAMTNQAAWDAHDLWTEDARRQSNARIADMQRDYGLSQQDQAEALRRASASERARFAGRGLDAASGSARALLSGLESDTADATRRAWDDLAHDSGRVHDATSDAIRDNWQATADQTRTRAEQANLDVWGRQADLDLYLYNLGVQSAADQRQDLLDLTLSNQRALLGLTGTSFNSVATGLQSRFNG</sequence>
<dbReference type="AlphaFoldDB" id="A0A7W6W9P1"/>
<organism evidence="1 2">
    <name type="scientific">Roseospira visakhapatnamensis</name>
    <dbReference type="NCBI Taxonomy" id="390880"/>
    <lineage>
        <taxon>Bacteria</taxon>
        <taxon>Pseudomonadati</taxon>
        <taxon>Pseudomonadota</taxon>
        <taxon>Alphaproteobacteria</taxon>
        <taxon>Rhodospirillales</taxon>
        <taxon>Rhodospirillaceae</taxon>
        <taxon>Roseospira</taxon>
    </lineage>
</organism>
<protein>
    <submittedName>
        <fullName evidence="1">Uncharacterized protein</fullName>
    </submittedName>
</protein>
<reference evidence="1 2" key="1">
    <citation type="submission" date="2020-08" db="EMBL/GenBank/DDBJ databases">
        <title>Genome sequencing of Purple Non-Sulfur Bacteria from various extreme environments.</title>
        <authorList>
            <person name="Mayer M."/>
        </authorList>
    </citation>
    <scope>NUCLEOTIDE SEQUENCE [LARGE SCALE GENOMIC DNA]</scope>
    <source>
        <strain evidence="1 2">JA131</strain>
    </source>
</reference>
<evidence type="ECO:0000313" key="2">
    <source>
        <dbReference type="Proteomes" id="UP000554286"/>
    </source>
</evidence>
<dbReference type="RefSeq" id="WP_184044154.1">
    <property type="nucleotide sequence ID" value="NZ_JACIGK010000011.1"/>
</dbReference>
<evidence type="ECO:0000313" key="1">
    <source>
        <dbReference type="EMBL" id="MBB4266104.1"/>
    </source>
</evidence>
<proteinExistence type="predicted"/>
<dbReference type="EMBL" id="JACIGK010000011">
    <property type="protein sequence ID" value="MBB4266104.1"/>
    <property type="molecule type" value="Genomic_DNA"/>
</dbReference>
<keyword evidence="2" id="KW-1185">Reference proteome</keyword>
<dbReference type="Proteomes" id="UP000554286">
    <property type="component" value="Unassembled WGS sequence"/>
</dbReference>